<evidence type="ECO:0000256" key="1">
    <source>
        <dbReference type="ARBA" id="ARBA00022729"/>
    </source>
</evidence>
<keyword evidence="1" id="KW-0732">Signal</keyword>
<dbReference type="Gene3D" id="3.40.190.10">
    <property type="entry name" value="Periplasmic binding protein-like II"/>
    <property type="match status" value="2"/>
</dbReference>
<sequence>SSAAGEIMIGMSAGHDILKTIRAGYKVKLIYPKPTGWSTGAVSIVKGGPNTEGAKKFIDWCFTKSAQQLHADISYRIGTIPGIIMPPGTPALEDLELIKEDFEWMKVNHDKICDTWKKEVE</sequence>
<evidence type="ECO:0000313" key="2">
    <source>
        <dbReference type="EMBL" id="GAH56203.1"/>
    </source>
</evidence>
<organism evidence="2">
    <name type="scientific">marine sediment metagenome</name>
    <dbReference type="NCBI Taxonomy" id="412755"/>
    <lineage>
        <taxon>unclassified sequences</taxon>
        <taxon>metagenomes</taxon>
        <taxon>ecological metagenomes</taxon>
    </lineage>
</organism>
<proteinExistence type="predicted"/>
<dbReference type="EMBL" id="BARU01021057">
    <property type="protein sequence ID" value="GAH56203.1"/>
    <property type="molecule type" value="Genomic_DNA"/>
</dbReference>
<name>X1IF63_9ZZZZ</name>
<reference evidence="2" key="1">
    <citation type="journal article" date="2014" name="Front. Microbiol.">
        <title>High frequency of phylogenetically diverse reductive dehalogenase-homologous genes in deep subseafloor sedimentary metagenomes.</title>
        <authorList>
            <person name="Kawai M."/>
            <person name="Futagami T."/>
            <person name="Toyoda A."/>
            <person name="Takaki Y."/>
            <person name="Nishi S."/>
            <person name="Hori S."/>
            <person name="Arai W."/>
            <person name="Tsubouchi T."/>
            <person name="Morono Y."/>
            <person name="Uchiyama I."/>
            <person name="Ito T."/>
            <person name="Fujiyama A."/>
            <person name="Inagaki F."/>
            <person name="Takami H."/>
        </authorList>
    </citation>
    <scope>NUCLEOTIDE SEQUENCE</scope>
    <source>
        <strain evidence="2">Expedition CK06-06</strain>
    </source>
</reference>
<dbReference type="SUPFAM" id="SSF53850">
    <property type="entry name" value="Periplasmic binding protein-like II"/>
    <property type="match status" value="1"/>
</dbReference>
<evidence type="ECO:0008006" key="3">
    <source>
        <dbReference type="Google" id="ProtNLM"/>
    </source>
</evidence>
<gene>
    <name evidence="2" type="ORF">S03H2_34495</name>
</gene>
<dbReference type="GO" id="GO:0015888">
    <property type="term" value="P:thiamine transport"/>
    <property type="evidence" value="ECO:0007669"/>
    <property type="project" value="TreeGrafter"/>
</dbReference>
<accession>X1IF63</accession>
<dbReference type="GO" id="GO:0030975">
    <property type="term" value="F:thiamine binding"/>
    <property type="evidence" value="ECO:0007669"/>
    <property type="project" value="TreeGrafter"/>
</dbReference>
<protein>
    <recommendedName>
        <fullName evidence="3">Extracellular solute-binding protein</fullName>
    </recommendedName>
</protein>
<feature type="non-terminal residue" evidence="2">
    <location>
        <position position="1"/>
    </location>
</feature>
<dbReference type="AlphaFoldDB" id="X1IF63"/>
<dbReference type="PANTHER" id="PTHR30006">
    <property type="entry name" value="THIAMINE-BINDING PERIPLASMIC PROTEIN-RELATED"/>
    <property type="match status" value="1"/>
</dbReference>
<dbReference type="GO" id="GO:0030976">
    <property type="term" value="F:thiamine pyrophosphate binding"/>
    <property type="evidence" value="ECO:0007669"/>
    <property type="project" value="TreeGrafter"/>
</dbReference>
<comment type="caution">
    <text evidence="2">The sequence shown here is derived from an EMBL/GenBank/DDBJ whole genome shotgun (WGS) entry which is preliminary data.</text>
</comment>
<dbReference type="PANTHER" id="PTHR30006:SF2">
    <property type="entry name" value="ABC TRANSPORTER SUBSTRATE-BINDING PROTEIN"/>
    <property type="match status" value="1"/>
</dbReference>
<dbReference type="GO" id="GO:0030288">
    <property type="term" value="C:outer membrane-bounded periplasmic space"/>
    <property type="evidence" value="ECO:0007669"/>
    <property type="project" value="TreeGrafter"/>
</dbReference>